<dbReference type="SUPFAM" id="SSF161098">
    <property type="entry name" value="MetI-like"/>
    <property type="match status" value="1"/>
</dbReference>
<organism evidence="9 10">
    <name type="scientific">Planococcus salinus</name>
    <dbReference type="NCBI Taxonomy" id="1848460"/>
    <lineage>
        <taxon>Bacteria</taxon>
        <taxon>Bacillati</taxon>
        <taxon>Bacillota</taxon>
        <taxon>Bacilli</taxon>
        <taxon>Bacillales</taxon>
        <taxon>Caryophanaceae</taxon>
        <taxon>Planococcus</taxon>
    </lineage>
</organism>
<reference evidence="9 10" key="1">
    <citation type="journal article" date="2018" name="Int. J. Syst. Evol. Microbiol.">
        <title>Planococcus salinus sp. nov., a moderately halophilic bacterium isolated from a saline-alkali soil.</title>
        <authorList>
            <person name="Gan L."/>
        </authorList>
    </citation>
    <scope>NUCLEOTIDE SEQUENCE [LARGE SCALE GENOMIC DNA]</scope>
    <source>
        <strain evidence="9 10">LCB217</strain>
    </source>
</reference>
<feature type="transmembrane region" description="Helical" evidence="7">
    <location>
        <begin position="141"/>
        <end position="159"/>
    </location>
</feature>
<evidence type="ECO:0000256" key="2">
    <source>
        <dbReference type="ARBA" id="ARBA00022448"/>
    </source>
</evidence>
<feature type="transmembrane region" description="Helical" evidence="7">
    <location>
        <begin position="34"/>
        <end position="56"/>
    </location>
</feature>
<protein>
    <submittedName>
        <fullName evidence="9">ABC transporter permease subunit</fullName>
    </submittedName>
</protein>
<evidence type="ECO:0000256" key="3">
    <source>
        <dbReference type="ARBA" id="ARBA00022475"/>
    </source>
</evidence>
<comment type="caution">
    <text evidence="9">The sequence shown here is derived from an EMBL/GenBank/DDBJ whole genome shotgun (WGS) entry which is preliminary data.</text>
</comment>
<evidence type="ECO:0000256" key="4">
    <source>
        <dbReference type="ARBA" id="ARBA00022692"/>
    </source>
</evidence>
<feature type="transmembrane region" description="Helical" evidence="7">
    <location>
        <begin position="103"/>
        <end position="129"/>
    </location>
</feature>
<comment type="similarity">
    <text evidence="7">Belongs to the binding-protein-dependent transport system permease family.</text>
</comment>
<dbReference type="InterPro" id="IPR050366">
    <property type="entry name" value="BP-dependent_transpt_permease"/>
</dbReference>
<dbReference type="InterPro" id="IPR053385">
    <property type="entry name" value="ABC_transport_permease"/>
</dbReference>
<keyword evidence="2 7" id="KW-0813">Transport</keyword>
<dbReference type="Pfam" id="PF12911">
    <property type="entry name" value="OppC_N"/>
    <property type="match status" value="1"/>
</dbReference>
<dbReference type="PANTHER" id="PTHR43386:SF25">
    <property type="entry name" value="PEPTIDE ABC TRANSPORTER PERMEASE PROTEIN"/>
    <property type="match status" value="1"/>
</dbReference>
<name>A0A3M8P2Y7_9BACL</name>
<evidence type="ECO:0000256" key="7">
    <source>
        <dbReference type="RuleBase" id="RU363032"/>
    </source>
</evidence>
<dbReference type="GO" id="GO:0055085">
    <property type="term" value="P:transmembrane transport"/>
    <property type="evidence" value="ECO:0007669"/>
    <property type="project" value="InterPro"/>
</dbReference>
<dbReference type="AlphaFoldDB" id="A0A3M8P2Y7"/>
<evidence type="ECO:0000313" key="10">
    <source>
        <dbReference type="Proteomes" id="UP000275473"/>
    </source>
</evidence>
<dbReference type="OrthoDB" id="9797472at2"/>
<accession>A0A3M8P2Y7</accession>
<keyword evidence="10" id="KW-1185">Reference proteome</keyword>
<dbReference type="InterPro" id="IPR000515">
    <property type="entry name" value="MetI-like"/>
</dbReference>
<dbReference type="PANTHER" id="PTHR43386">
    <property type="entry name" value="OLIGOPEPTIDE TRANSPORT SYSTEM PERMEASE PROTEIN APPC"/>
    <property type="match status" value="1"/>
</dbReference>
<proteinExistence type="inferred from homology"/>
<dbReference type="GO" id="GO:0005886">
    <property type="term" value="C:plasma membrane"/>
    <property type="evidence" value="ECO:0007669"/>
    <property type="project" value="UniProtKB-SubCell"/>
</dbReference>
<feature type="domain" description="ABC transmembrane type-1" evidence="8">
    <location>
        <begin position="99"/>
        <end position="288"/>
    </location>
</feature>
<keyword evidence="4 7" id="KW-0812">Transmembrane</keyword>
<keyword evidence="3" id="KW-1003">Cell membrane</keyword>
<dbReference type="Pfam" id="PF00528">
    <property type="entry name" value="BPD_transp_1"/>
    <property type="match status" value="1"/>
</dbReference>
<dbReference type="EMBL" id="RIAX01000024">
    <property type="protein sequence ID" value="RNF38105.1"/>
    <property type="molecule type" value="Genomic_DNA"/>
</dbReference>
<dbReference type="PROSITE" id="PS50928">
    <property type="entry name" value="ABC_TM1"/>
    <property type="match status" value="1"/>
</dbReference>
<gene>
    <name evidence="9" type="ORF">EEX84_16335</name>
</gene>
<sequence length="301" mass="32706">MSEETVNHPVTAKKINPRLESYKLFWRRLAKNKAAVTGGIMILLIILMAFIGPWIITNFTDFRPNETDLANKLQGPSAAHWFGTDSYGRDIFTRVIFGTKLTLYVGFFSVFIGGVIGVIFGIVSGYYGGRIDTVIMRLMDVLLAFPGILLALAIVAVLGGSLTNVIIAVGIFSVPAFARVVRGSTLSVRKLEYIDAVRALGSSDFRIIFKHILPNIMSPIIVQASLRIATAILTGAGLAFLGLGAQPPAPEWGAMLNEGRQYMYEAGHVALFPGLMIVLVVLAFNIFGDGVRDALDPKMKN</sequence>
<evidence type="ECO:0000259" key="8">
    <source>
        <dbReference type="PROSITE" id="PS50928"/>
    </source>
</evidence>
<dbReference type="Gene3D" id="1.10.3720.10">
    <property type="entry name" value="MetI-like"/>
    <property type="match status" value="1"/>
</dbReference>
<feature type="transmembrane region" description="Helical" evidence="7">
    <location>
        <begin position="165"/>
        <end position="181"/>
    </location>
</feature>
<evidence type="ECO:0000256" key="1">
    <source>
        <dbReference type="ARBA" id="ARBA00004651"/>
    </source>
</evidence>
<dbReference type="CDD" id="cd06261">
    <property type="entry name" value="TM_PBP2"/>
    <property type="match status" value="1"/>
</dbReference>
<evidence type="ECO:0000313" key="9">
    <source>
        <dbReference type="EMBL" id="RNF38105.1"/>
    </source>
</evidence>
<keyword evidence="5 7" id="KW-1133">Transmembrane helix</keyword>
<dbReference type="InterPro" id="IPR035906">
    <property type="entry name" value="MetI-like_sf"/>
</dbReference>
<dbReference type="InterPro" id="IPR025966">
    <property type="entry name" value="OppC_N"/>
</dbReference>
<comment type="subcellular location">
    <subcellularLocation>
        <location evidence="1 7">Cell membrane</location>
        <topology evidence="1 7">Multi-pass membrane protein</topology>
    </subcellularLocation>
</comment>
<evidence type="ECO:0000256" key="5">
    <source>
        <dbReference type="ARBA" id="ARBA00022989"/>
    </source>
</evidence>
<evidence type="ECO:0000256" key="6">
    <source>
        <dbReference type="ARBA" id="ARBA00023136"/>
    </source>
</evidence>
<keyword evidence="6 7" id="KW-0472">Membrane</keyword>
<feature type="transmembrane region" description="Helical" evidence="7">
    <location>
        <begin position="226"/>
        <end position="246"/>
    </location>
</feature>
<dbReference type="NCBIfam" id="NF045474">
    <property type="entry name" value="Opp2C"/>
    <property type="match status" value="1"/>
</dbReference>
<feature type="transmembrane region" description="Helical" evidence="7">
    <location>
        <begin position="266"/>
        <end position="288"/>
    </location>
</feature>
<dbReference type="RefSeq" id="WP_123166711.1">
    <property type="nucleotide sequence ID" value="NZ_RIAX01000024.1"/>
</dbReference>
<dbReference type="Proteomes" id="UP000275473">
    <property type="component" value="Unassembled WGS sequence"/>
</dbReference>